<dbReference type="PROSITE" id="PS00941">
    <property type="entry name" value="CARBOXYLESTERASE_B_2"/>
    <property type="match status" value="1"/>
</dbReference>
<feature type="chain" id="PRO_5034432777" description="Carboxylic ester hydrolase" evidence="3">
    <location>
        <begin position="18"/>
        <end position="573"/>
    </location>
</feature>
<dbReference type="InterPro" id="IPR019826">
    <property type="entry name" value="Carboxylesterase_B_AS"/>
</dbReference>
<reference evidence="5 6" key="1">
    <citation type="submission" date="2018-12" db="EMBL/GenBank/DDBJ databases">
        <title>Venturia inaequalis Genome Resource.</title>
        <authorList>
            <person name="Lichtner F.J."/>
        </authorList>
    </citation>
    <scope>NUCLEOTIDE SEQUENCE [LARGE SCALE GENOMIC DNA]</scope>
    <source>
        <strain evidence="5 6">120213</strain>
    </source>
</reference>
<feature type="domain" description="Carboxylesterase type B" evidence="4">
    <location>
        <begin position="30"/>
        <end position="537"/>
    </location>
</feature>
<evidence type="ECO:0000313" key="6">
    <source>
        <dbReference type="Proteomes" id="UP000447873"/>
    </source>
</evidence>
<dbReference type="GO" id="GO:0052689">
    <property type="term" value="F:carboxylic ester hydrolase activity"/>
    <property type="evidence" value="ECO:0007669"/>
    <property type="project" value="TreeGrafter"/>
</dbReference>
<dbReference type="AlphaFoldDB" id="A0A8H3Z796"/>
<evidence type="ECO:0000313" key="5">
    <source>
        <dbReference type="EMBL" id="KAE9988104.1"/>
    </source>
</evidence>
<comment type="caution">
    <text evidence="5">The sequence shown here is derived from an EMBL/GenBank/DDBJ whole genome shotgun (WGS) entry which is preliminary data.</text>
</comment>
<dbReference type="InterPro" id="IPR050654">
    <property type="entry name" value="AChE-related_enzymes"/>
</dbReference>
<dbReference type="PROSITE" id="PS00122">
    <property type="entry name" value="CARBOXYLESTERASE_B_1"/>
    <property type="match status" value="1"/>
</dbReference>
<dbReference type="InterPro" id="IPR019819">
    <property type="entry name" value="Carboxylesterase_B_CS"/>
</dbReference>
<sequence>MIAFTSWLWLFAGASTAGLVKLRDASSSEPIAVTKNGSYAGVYDGVYKQDYFLGVPYALPPTGERRFKVPTSLNGTWTGTRDAKSYSKECVGDQWSYETSEDCLYLNVVRPSGYENTKLPVAFWIHGGGYRQGGGVDQRYNLSFIVQNSVEIGKPIIGVSINYRLSAWGFLYSRKMKGSGNTNLGLRDQRLALHWLRENAEGFGGDPDKVTIFGESAGGSSVGFHLTAYNGRDDKLFRAAAMESGNPVAYFALKTSEWYQPLYNAISAQAGCNTTLNSLECLRSVPFETLNNIINGTTTASDGTPLRSAFMPTVDGDFIARYTSLQLADGSFVKVPIISGANSDEGTAFSPQRINTTTGFSNSLLNPALPPGSSIPPSLLPSLLTAYPDDPSVNVIASLNQTRPPQPYGPQYRRAASYYGDAIFIAARRLTCATWASHNITAYCYRFNAITANVNSVVAVTHFQEVAFVFGNIQGVGYAPLNRNPFEGRGEATVALARFVCSSWVGFVSDLDPNGWREGAGWKGREVAWPRYDVGNPMNIVLDANVSSYAEPDTYRAEGMKLINDNNFGVYRR</sequence>
<keyword evidence="3" id="KW-0732">Signal</keyword>
<proteinExistence type="inferred from homology"/>
<dbReference type="SUPFAM" id="SSF53474">
    <property type="entry name" value="alpha/beta-Hydrolases"/>
    <property type="match status" value="1"/>
</dbReference>
<dbReference type="Gene3D" id="3.40.50.1820">
    <property type="entry name" value="alpha/beta hydrolase"/>
    <property type="match status" value="1"/>
</dbReference>
<dbReference type="InterPro" id="IPR029058">
    <property type="entry name" value="AB_hydrolase_fold"/>
</dbReference>
<dbReference type="PANTHER" id="PTHR43918">
    <property type="entry name" value="ACETYLCHOLINESTERASE"/>
    <property type="match status" value="1"/>
</dbReference>
<evidence type="ECO:0000256" key="3">
    <source>
        <dbReference type="RuleBase" id="RU361235"/>
    </source>
</evidence>
<dbReference type="Pfam" id="PF00135">
    <property type="entry name" value="COesterase"/>
    <property type="match status" value="1"/>
</dbReference>
<keyword evidence="2 3" id="KW-0378">Hydrolase</keyword>
<dbReference type="Proteomes" id="UP000447873">
    <property type="component" value="Unassembled WGS sequence"/>
</dbReference>
<organism evidence="5 6">
    <name type="scientific">Venturia inaequalis</name>
    <name type="common">Apple scab fungus</name>
    <dbReference type="NCBI Taxonomy" id="5025"/>
    <lineage>
        <taxon>Eukaryota</taxon>
        <taxon>Fungi</taxon>
        <taxon>Dikarya</taxon>
        <taxon>Ascomycota</taxon>
        <taxon>Pezizomycotina</taxon>
        <taxon>Dothideomycetes</taxon>
        <taxon>Pleosporomycetidae</taxon>
        <taxon>Venturiales</taxon>
        <taxon>Venturiaceae</taxon>
        <taxon>Venturia</taxon>
    </lineage>
</organism>
<evidence type="ECO:0000256" key="1">
    <source>
        <dbReference type="ARBA" id="ARBA00005964"/>
    </source>
</evidence>
<evidence type="ECO:0000259" key="4">
    <source>
        <dbReference type="Pfam" id="PF00135"/>
    </source>
</evidence>
<name>A0A8H3Z796_VENIN</name>
<comment type="similarity">
    <text evidence="1 3">Belongs to the type-B carboxylesterase/lipase family.</text>
</comment>
<dbReference type="InterPro" id="IPR002018">
    <property type="entry name" value="CarbesteraseB"/>
</dbReference>
<feature type="signal peptide" evidence="3">
    <location>
        <begin position="1"/>
        <end position="17"/>
    </location>
</feature>
<accession>A0A8H3Z796</accession>
<protein>
    <recommendedName>
        <fullName evidence="3">Carboxylic ester hydrolase</fullName>
        <ecNumber evidence="3">3.1.1.-</ecNumber>
    </recommendedName>
</protein>
<dbReference type="EMBL" id="WNWS01000011">
    <property type="protein sequence ID" value="KAE9988104.1"/>
    <property type="molecule type" value="Genomic_DNA"/>
</dbReference>
<dbReference type="EC" id="3.1.1.-" evidence="3"/>
<gene>
    <name evidence="5" type="ORF">EG328_000574</name>
</gene>
<evidence type="ECO:0000256" key="2">
    <source>
        <dbReference type="ARBA" id="ARBA00022801"/>
    </source>
</evidence>
<dbReference type="PANTHER" id="PTHR43918:SF4">
    <property type="entry name" value="CARBOXYLIC ESTER HYDROLASE"/>
    <property type="match status" value="1"/>
</dbReference>